<dbReference type="SUPFAM" id="SSF56219">
    <property type="entry name" value="DNase I-like"/>
    <property type="match status" value="1"/>
</dbReference>
<dbReference type="InterPro" id="IPR053321">
    <property type="entry name" value="IPP-5-Phosphatase_Type_IV"/>
</dbReference>
<accession>A0AAV4PE47</accession>
<dbReference type="Gene3D" id="3.60.10.10">
    <property type="entry name" value="Endonuclease/exonuclease/phosphatase"/>
    <property type="match status" value="1"/>
</dbReference>
<dbReference type="SMART" id="SM00128">
    <property type="entry name" value="IPPc"/>
    <property type="match status" value="1"/>
</dbReference>
<feature type="domain" description="Inositol polyphosphate-related phosphatase" evidence="1">
    <location>
        <begin position="1"/>
        <end position="228"/>
    </location>
</feature>
<evidence type="ECO:0000259" key="1">
    <source>
        <dbReference type="SMART" id="SM00128"/>
    </source>
</evidence>
<proteinExistence type="predicted"/>
<dbReference type="GO" id="GO:0046856">
    <property type="term" value="P:phosphatidylinositol dephosphorylation"/>
    <property type="evidence" value="ECO:0007669"/>
    <property type="project" value="InterPro"/>
</dbReference>
<dbReference type="Proteomes" id="UP001054945">
    <property type="component" value="Unassembled WGS sequence"/>
</dbReference>
<evidence type="ECO:0000313" key="3">
    <source>
        <dbReference type="Proteomes" id="UP001054945"/>
    </source>
</evidence>
<protein>
    <submittedName>
        <fullName evidence="2">Phosphatidylinositol polyphosphate 5-phosphatase type IV</fullName>
    </submittedName>
</protein>
<dbReference type="InterPro" id="IPR036691">
    <property type="entry name" value="Endo/exonu/phosph_ase_sf"/>
</dbReference>
<dbReference type="AlphaFoldDB" id="A0AAV4PE47"/>
<dbReference type="EMBL" id="BPLR01004433">
    <property type="protein sequence ID" value="GIX94830.1"/>
    <property type="molecule type" value="Genomic_DNA"/>
</dbReference>
<dbReference type="Pfam" id="PF22669">
    <property type="entry name" value="Exo_endo_phos2"/>
    <property type="match status" value="2"/>
</dbReference>
<reference evidence="2 3" key="1">
    <citation type="submission" date="2021-06" db="EMBL/GenBank/DDBJ databases">
        <title>Caerostris extrusa draft genome.</title>
        <authorList>
            <person name="Kono N."/>
            <person name="Arakawa K."/>
        </authorList>
    </citation>
    <scope>NUCLEOTIDE SEQUENCE [LARGE SCALE GENOMIC DNA]</scope>
</reference>
<comment type="caution">
    <text evidence="2">The sequence shown here is derived from an EMBL/GenBank/DDBJ whole genome shotgun (WGS) entry which is preliminary data.</text>
</comment>
<keyword evidence="3" id="KW-1185">Reference proteome</keyword>
<organism evidence="2 3">
    <name type="scientific">Caerostris extrusa</name>
    <name type="common">Bark spider</name>
    <name type="synonym">Caerostris bankana</name>
    <dbReference type="NCBI Taxonomy" id="172846"/>
    <lineage>
        <taxon>Eukaryota</taxon>
        <taxon>Metazoa</taxon>
        <taxon>Ecdysozoa</taxon>
        <taxon>Arthropoda</taxon>
        <taxon>Chelicerata</taxon>
        <taxon>Arachnida</taxon>
        <taxon>Araneae</taxon>
        <taxon>Araneomorphae</taxon>
        <taxon>Entelegynae</taxon>
        <taxon>Araneoidea</taxon>
        <taxon>Araneidae</taxon>
        <taxon>Caerostris</taxon>
    </lineage>
</organism>
<evidence type="ECO:0000313" key="2">
    <source>
        <dbReference type="EMBL" id="GIX94830.1"/>
    </source>
</evidence>
<dbReference type="PANTHER" id="PTHR47039:SF1">
    <property type="entry name" value="INOSITOL POLYPHOSPHATE 5-PHOSPHATASE E"/>
    <property type="match status" value="1"/>
</dbReference>
<gene>
    <name evidence="2" type="primary">Inpp5e</name>
    <name evidence="2" type="ORF">CEXT_303951</name>
</gene>
<dbReference type="GO" id="GO:0016791">
    <property type="term" value="F:phosphatase activity"/>
    <property type="evidence" value="ECO:0007669"/>
    <property type="project" value="InterPro"/>
</dbReference>
<sequence length="269" mass="30883">MFFGSSLLFVNSHLTAHQQKLKERLSDYEKIISSLDLPKSIPFKANSQDKDVTARFDCVFWCGDLNFRVERDRPSVLTFVEARKPSCSFLVKRDQLHCAMTKGAQKHFPFQRIKLLASSINFLRCCSCKQPCLLKVLGIASFVHTNDLLLKVFEEGIIRFIPSYKFDVGTTTFSSSKLRVPSYTDRILYRSNEKCLISCLHYDTVPDILTSDHKPVFGVFKVTLKPGRDNVPLAAGMFKRDVYLEAIKRRSKFLEVRHNERHSAICSVM</sequence>
<name>A0AAV4PE47_CAEEX</name>
<dbReference type="InterPro" id="IPR000300">
    <property type="entry name" value="IPPc"/>
</dbReference>
<dbReference type="PANTHER" id="PTHR47039">
    <property type="entry name" value="INOSITOL POLYPHOSPHATE 5-PHOSPHATASE E"/>
    <property type="match status" value="1"/>
</dbReference>